<feature type="binding site" evidence="10">
    <location>
        <position position="373"/>
    </location>
    <ligand>
        <name>ATP</name>
        <dbReference type="ChEBI" id="CHEBI:30616"/>
    </ligand>
</feature>
<organism evidence="13 14">
    <name type="scientific">Labeo rohita</name>
    <name type="common">Indian major carp</name>
    <name type="synonym">Cyprinus rohita</name>
    <dbReference type="NCBI Taxonomy" id="84645"/>
    <lineage>
        <taxon>Eukaryota</taxon>
        <taxon>Metazoa</taxon>
        <taxon>Chordata</taxon>
        <taxon>Craniata</taxon>
        <taxon>Vertebrata</taxon>
        <taxon>Euteleostomi</taxon>
        <taxon>Actinopterygii</taxon>
        <taxon>Neopterygii</taxon>
        <taxon>Teleostei</taxon>
        <taxon>Ostariophysi</taxon>
        <taxon>Cypriniformes</taxon>
        <taxon>Cyprinidae</taxon>
        <taxon>Labeoninae</taxon>
        <taxon>Labeonini</taxon>
        <taxon>Labeo</taxon>
    </lineage>
</organism>
<evidence type="ECO:0000256" key="7">
    <source>
        <dbReference type="ARBA" id="ARBA00022840"/>
    </source>
</evidence>
<evidence type="ECO:0000313" key="14">
    <source>
        <dbReference type="Proteomes" id="UP000830375"/>
    </source>
</evidence>
<feature type="compositionally biased region" description="Basic and acidic residues" evidence="11">
    <location>
        <begin position="7"/>
        <end position="21"/>
    </location>
</feature>
<dbReference type="PROSITE" id="PS50011">
    <property type="entry name" value="PROTEIN_KINASE_DOM"/>
    <property type="match status" value="1"/>
</dbReference>
<evidence type="ECO:0000256" key="6">
    <source>
        <dbReference type="ARBA" id="ARBA00022777"/>
    </source>
</evidence>
<evidence type="ECO:0000256" key="4">
    <source>
        <dbReference type="ARBA" id="ARBA00022679"/>
    </source>
</evidence>
<dbReference type="SUPFAM" id="SSF56112">
    <property type="entry name" value="Protein kinase-like (PK-like)"/>
    <property type="match status" value="1"/>
</dbReference>
<dbReference type="EC" id="2.7.11.1" evidence="2"/>
<comment type="similarity">
    <text evidence="1">Belongs to the protein kinase superfamily. CAMK Ser/Thr protein kinase family. PIM subfamily.</text>
</comment>
<dbReference type="Pfam" id="PF00069">
    <property type="entry name" value="Pkinase"/>
    <property type="match status" value="1"/>
</dbReference>
<evidence type="ECO:0000256" key="5">
    <source>
        <dbReference type="ARBA" id="ARBA00022741"/>
    </source>
</evidence>
<feature type="compositionally biased region" description="Basic and acidic residues" evidence="11">
    <location>
        <begin position="99"/>
        <end position="109"/>
    </location>
</feature>
<comment type="catalytic activity">
    <reaction evidence="8">
        <text>L-threonyl-[protein] + ATP = O-phospho-L-threonyl-[protein] + ADP + H(+)</text>
        <dbReference type="Rhea" id="RHEA:46608"/>
        <dbReference type="Rhea" id="RHEA-COMP:11060"/>
        <dbReference type="Rhea" id="RHEA-COMP:11605"/>
        <dbReference type="ChEBI" id="CHEBI:15378"/>
        <dbReference type="ChEBI" id="CHEBI:30013"/>
        <dbReference type="ChEBI" id="CHEBI:30616"/>
        <dbReference type="ChEBI" id="CHEBI:61977"/>
        <dbReference type="ChEBI" id="CHEBI:456216"/>
        <dbReference type="EC" id="2.7.11.1"/>
    </reaction>
</comment>
<feature type="domain" description="Protein kinase" evidence="12">
    <location>
        <begin position="344"/>
        <end position="636"/>
    </location>
</feature>
<evidence type="ECO:0000256" key="11">
    <source>
        <dbReference type="SAM" id="MobiDB-lite"/>
    </source>
</evidence>
<keyword evidence="6 13" id="KW-0418">Kinase</keyword>
<keyword evidence="7 10" id="KW-0067">ATP-binding</keyword>
<feature type="region of interest" description="Disordered" evidence="11">
    <location>
        <begin position="582"/>
        <end position="601"/>
    </location>
</feature>
<protein>
    <recommendedName>
        <fullName evidence="2">non-specific serine/threonine protein kinase</fullName>
        <ecNumber evidence="2">2.7.11.1</ecNumber>
    </recommendedName>
</protein>
<comment type="catalytic activity">
    <reaction evidence="9">
        <text>L-seryl-[protein] + ATP = O-phospho-L-seryl-[protein] + ADP + H(+)</text>
        <dbReference type="Rhea" id="RHEA:17989"/>
        <dbReference type="Rhea" id="RHEA-COMP:9863"/>
        <dbReference type="Rhea" id="RHEA-COMP:11604"/>
        <dbReference type="ChEBI" id="CHEBI:15378"/>
        <dbReference type="ChEBI" id="CHEBI:29999"/>
        <dbReference type="ChEBI" id="CHEBI:30616"/>
        <dbReference type="ChEBI" id="CHEBI:83421"/>
        <dbReference type="ChEBI" id="CHEBI:456216"/>
        <dbReference type="EC" id="2.7.11.1"/>
    </reaction>
</comment>
<dbReference type="PANTHER" id="PTHR22984:SF11">
    <property type="entry name" value="AURORA KINASE-RELATED"/>
    <property type="match status" value="1"/>
</dbReference>
<feature type="region of interest" description="Disordered" evidence="11">
    <location>
        <begin position="1"/>
        <end position="66"/>
    </location>
</feature>
<dbReference type="Gene3D" id="3.30.200.20">
    <property type="entry name" value="Phosphorylase Kinase, domain 1"/>
    <property type="match status" value="1"/>
</dbReference>
<dbReference type="Proteomes" id="UP000830375">
    <property type="component" value="Unassembled WGS sequence"/>
</dbReference>
<dbReference type="Gene3D" id="1.10.510.10">
    <property type="entry name" value="Transferase(Phosphotransferase) domain 1"/>
    <property type="match status" value="1"/>
</dbReference>
<evidence type="ECO:0000256" key="2">
    <source>
        <dbReference type="ARBA" id="ARBA00012513"/>
    </source>
</evidence>
<evidence type="ECO:0000256" key="10">
    <source>
        <dbReference type="PROSITE-ProRule" id="PRU10141"/>
    </source>
</evidence>
<dbReference type="PROSITE" id="PS00107">
    <property type="entry name" value="PROTEIN_KINASE_ATP"/>
    <property type="match status" value="1"/>
</dbReference>
<dbReference type="InterPro" id="IPR017441">
    <property type="entry name" value="Protein_kinase_ATP_BS"/>
</dbReference>
<reference evidence="13 14" key="1">
    <citation type="submission" date="2022-01" db="EMBL/GenBank/DDBJ databases">
        <title>A high-quality chromosome-level genome assembly of rohu carp, Labeo rohita.</title>
        <authorList>
            <person name="Arick M.A. II"/>
            <person name="Hsu C.-Y."/>
            <person name="Magbanua Z."/>
            <person name="Pechanova O."/>
            <person name="Grover C."/>
            <person name="Miller E."/>
            <person name="Thrash A."/>
            <person name="Ezzel L."/>
            <person name="Alam S."/>
            <person name="Benzie J."/>
            <person name="Hamilton M."/>
            <person name="Karsi A."/>
            <person name="Lawrence M.L."/>
            <person name="Peterson D.G."/>
        </authorList>
    </citation>
    <scope>NUCLEOTIDE SEQUENCE [LARGE SCALE GENOMIC DNA]</scope>
    <source>
        <strain evidence="14">BAU-BD-2019</strain>
        <tissue evidence="13">Blood</tissue>
    </source>
</reference>
<dbReference type="InterPro" id="IPR008271">
    <property type="entry name" value="Ser/Thr_kinase_AS"/>
</dbReference>
<keyword evidence="3" id="KW-0723">Serine/threonine-protein kinase</keyword>
<gene>
    <name evidence="13" type="ORF">H4Q32_017851</name>
</gene>
<keyword evidence="5 10" id="KW-0547">Nucleotide-binding</keyword>
<evidence type="ECO:0000256" key="1">
    <source>
        <dbReference type="ARBA" id="ARBA00005505"/>
    </source>
</evidence>
<feature type="region of interest" description="Disordered" evidence="11">
    <location>
        <begin position="79"/>
        <end position="115"/>
    </location>
</feature>
<accession>A0ABQ8LZN2</accession>
<evidence type="ECO:0000256" key="9">
    <source>
        <dbReference type="ARBA" id="ARBA00048679"/>
    </source>
</evidence>
<evidence type="ECO:0000259" key="12">
    <source>
        <dbReference type="PROSITE" id="PS50011"/>
    </source>
</evidence>
<dbReference type="SMART" id="SM00220">
    <property type="entry name" value="S_TKc"/>
    <property type="match status" value="1"/>
</dbReference>
<sequence>MGQRSSRCKEAEKDFGREYNFHHGTPPQTFTSLVEAHPFPPGVGEEDVGRKKKKRKKEDTSKKEKRFRLWRWTSCWRAGQKNKTSSAQGEDEAQGSDASRSRDENHNHQELSPIDPEVSPAAEEHLAVHPDADVLHSPVWSDNVAQTSVDTASDLSADIVQTLVLRTASDWSIDSDLTPVFTTSNWRADVAQTPVRAMSDLTLDITHTPARIVSDWSIDVTQTPECTASNWSADVTQSPVHTASDWSIDDVTHTLDCDGSYWSNAVTQTPAHTVSDWNTDVTQTPVQRTPSDWSIDVSQTPICTMSNWSVQTSDSSTQVSVSPLTRQPENNGKMKTEVINSCHYVIGDMLGEGTFGAVYKGNRLQDGLKVAVKYVTKTENVEYISIPGYPKPLPLEVALLILANRGPSIPEIIQLLDWQDQPDHYIMVMECPSPCEDLFGFAELCGGSIDEALARDIMRQATQAAYMCCRRGVLHGDIKLENLLINMETHEVKLIDFGCGDLLKKSAYKIFAGTDQYCPPEYTEKGQYNGKPATVWSLGVLLFALVCGDYPNTDDLNKINENSFSKAGLSVARARAAASIKRDSSPRLVQGHKPGEPENSVKKRTPDFLLQCQFQSPLSFTTLYHSSLSWELASWACVIQCVRFPVRANQDDLLQPSRMFMEWHKGCHCHGHCHCPYVPVMDPTGVLPCPATAIFIASTQRSPVFTCSGLHSK</sequence>
<dbReference type="PROSITE" id="PS00108">
    <property type="entry name" value="PROTEIN_KINASE_ST"/>
    <property type="match status" value="1"/>
</dbReference>
<keyword evidence="4" id="KW-0808">Transferase</keyword>
<evidence type="ECO:0000256" key="3">
    <source>
        <dbReference type="ARBA" id="ARBA00022527"/>
    </source>
</evidence>
<dbReference type="GO" id="GO:0016301">
    <property type="term" value="F:kinase activity"/>
    <property type="evidence" value="ECO:0007669"/>
    <property type="project" value="UniProtKB-KW"/>
</dbReference>
<dbReference type="EMBL" id="JACTAM010000016">
    <property type="protein sequence ID" value="KAI2655451.1"/>
    <property type="molecule type" value="Genomic_DNA"/>
</dbReference>
<dbReference type="InterPro" id="IPR000719">
    <property type="entry name" value="Prot_kinase_dom"/>
</dbReference>
<evidence type="ECO:0000313" key="13">
    <source>
        <dbReference type="EMBL" id="KAI2655451.1"/>
    </source>
</evidence>
<name>A0ABQ8LZN2_LABRO</name>
<dbReference type="PANTHER" id="PTHR22984">
    <property type="entry name" value="SERINE/THREONINE-PROTEIN KINASE PIM"/>
    <property type="match status" value="1"/>
</dbReference>
<dbReference type="InterPro" id="IPR051138">
    <property type="entry name" value="PIM_Ser/Thr_kinase"/>
</dbReference>
<proteinExistence type="inferred from homology"/>
<keyword evidence="14" id="KW-1185">Reference proteome</keyword>
<dbReference type="InterPro" id="IPR011009">
    <property type="entry name" value="Kinase-like_dom_sf"/>
</dbReference>
<comment type="caution">
    <text evidence="13">The sequence shown here is derived from an EMBL/GenBank/DDBJ whole genome shotgun (WGS) entry which is preliminary data.</text>
</comment>
<evidence type="ECO:0000256" key="8">
    <source>
        <dbReference type="ARBA" id="ARBA00047899"/>
    </source>
</evidence>